<evidence type="ECO:0000256" key="2">
    <source>
        <dbReference type="SAM" id="MobiDB-lite"/>
    </source>
</evidence>
<dbReference type="SMART" id="SM00454">
    <property type="entry name" value="SAM"/>
    <property type="match status" value="1"/>
</dbReference>
<comment type="caution">
    <text evidence="4">The sequence shown here is derived from an EMBL/GenBank/DDBJ whole genome shotgun (WGS) entry which is preliminary data.</text>
</comment>
<feature type="region of interest" description="Disordered" evidence="2">
    <location>
        <begin position="1"/>
        <end position="80"/>
    </location>
</feature>
<dbReference type="PANTHER" id="PTHR10627:SF69">
    <property type="entry name" value="PROTEIN BICAUDAL C"/>
    <property type="match status" value="1"/>
</dbReference>
<dbReference type="Gene3D" id="1.10.150.50">
    <property type="entry name" value="Transcription Factor, Ets-1"/>
    <property type="match status" value="1"/>
</dbReference>
<dbReference type="PROSITE" id="PS50105">
    <property type="entry name" value="SAM_DOMAIN"/>
    <property type="match status" value="1"/>
</dbReference>
<evidence type="ECO:0000259" key="3">
    <source>
        <dbReference type="PROSITE" id="PS50105"/>
    </source>
</evidence>
<dbReference type="InterPro" id="IPR001660">
    <property type="entry name" value="SAM"/>
</dbReference>
<dbReference type="InterPro" id="IPR013761">
    <property type="entry name" value="SAM/pointed_sf"/>
</dbReference>
<dbReference type="EMBL" id="JACBKZ010000002">
    <property type="protein sequence ID" value="KAF5957269.1"/>
    <property type="molecule type" value="Genomic_DNA"/>
</dbReference>
<name>A0A7J7HXB5_CAMSI</name>
<sequence>MAELQPPEGHTNGGAVTSAAENVGTKRQRRPSVRLGDIGDQAYDSHSNRRTKQWKLPMKDSGKGSKTRVLMNLSGSGGGAGEYYETLDADEREGNLDSVAIGSWRVKDSKSKRGSTKRVRSNWASKLDDGGGTGGCSGEGDEKLSGGEDVDDGFRDFYTEGLESPLKEQSPIHSLDNMAVDENRGHEREVHFHGNRLGAKARVSDHDGVELDGPSDTDAGNWNNVERNGVRVWLNQLGLGRYAPVFEIHEVDDEVLPMLTLEDLKDMGINAVGSRRKMYCAIQKLSKGFSVRLICLVGRCN</sequence>
<protein>
    <recommendedName>
        <fullName evidence="3">SAM domain-containing protein</fullName>
    </recommendedName>
</protein>
<accession>A0A7J7HXB5</accession>
<reference evidence="5" key="1">
    <citation type="journal article" date="2020" name="Nat. Commun.">
        <title>Genome assembly of wild tea tree DASZ reveals pedigree and selection history of tea varieties.</title>
        <authorList>
            <person name="Zhang W."/>
            <person name="Zhang Y."/>
            <person name="Qiu H."/>
            <person name="Guo Y."/>
            <person name="Wan H."/>
            <person name="Zhang X."/>
            <person name="Scossa F."/>
            <person name="Alseekh S."/>
            <person name="Zhang Q."/>
            <person name="Wang P."/>
            <person name="Xu L."/>
            <person name="Schmidt M.H."/>
            <person name="Jia X."/>
            <person name="Li D."/>
            <person name="Zhu A."/>
            <person name="Guo F."/>
            <person name="Chen W."/>
            <person name="Ni D."/>
            <person name="Usadel B."/>
            <person name="Fernie A.R."/>
            <person name="Wen W."/>
        </authorList>
    </citation>
    <scope>NUCLEOTIDE SEQUENCE [LARGE SCALE GENOMIC DNA]</scope>
    <source>
        <strain evidence="5">cv. G240</strain>
    </source>
</reference>
<feature type="region of interest" description="Disordered" evidence="2">
    <location>
        <begin position="110"/>
        <end position="150"/>
    </location>
</feature>
<keyword evidence="1" id="KW-0677">Repeat</keyword>
<gene>
    <name evidence="4" type="ORF">HYC85_004494</name>
</gene>
<evidence type="ECO:0000313" key="4">
    <source>
        <dbReference type="EMBL" id="KAF5957269.1"/>
    </source>
</evidence>
<evidence type="ECO:0000256" key="1">
    <source>
        <dbReference type="ARBA" id="ARBA00022737"/>
    </source>
</evidence>
<reference evidence="4 5" key="2">
    <citation type="submission" date="2020-07" db="EMBL/GenBank/DDBJ databases">
        <title>Genome assembly of wild tea tree DASZ reveals pedigree and selection history of tea varieties.</title>
        <authorList>
            <person name="Zhang W."/>
        </authorList>
    </citation>
    <scope>NUCLEOTIDE SEQUENCE [LARGE SCALE GENOMIC DNA]</scope>
    <source>
        <strain evidence="5">cv. G240</strain>
        <tissue evidence="4">Leaf</tissue>
    </source>
</reference>
<dbReference type="AlphaFoldDB" id="A0A7J7HXB5"/>
<dbReference type="Pfam" id="PF00536">
    <property type="entry name" value="SAM_1"/>
    <property type="match status" value="1"/>
</dbReference>
<dbReference type="PANTHER" id="PTHR10627">
    <property type="entry name" value="SCP160"/>
    <property type="match status" value="1"/>
</dbReference>
<dbReference type="SUPFAM" id="SSF47769">
    <property type="entry name" value="SAM/Pointed domain"/>
    <property type="match status" value="1"/>
</dbReference>
<feature type="domain" description="SAM" evidence="3">
    <location>
        <begin position="225"/>
        <end position="288"/>
    </location>
</feature>
<keyword evidence="5" id="KW-1185">Reference proteome</keyword>
<organism evidence="4 5">
    <name type="scientific">Camellia sinensis</name>
    <name type="common">Tea plant</name>
    <name type="synonym">Thea sinensis</name>
    <dbReference type="NCBI Taxonomy" id="4442"/>
    <lineage>
        <taxon>Eukaryota</taxon>
        <taxon>Viridiplantae</taxon>
        <taxon>Streptophyta</taxon>
        <taxon>Embryophyta</taxon>
        <taxon>Tracheophyta</taxon>
        <taxon>Spermatophyta</taxon>
        <taxon>Magnoliopsida</taxon>
        <taxon>eudicotyledons</taxon>
        <taxon>Gunneridae</taxon>
        <taxon>Pentapetalae</taxon>
        <taxon>asterids</taxon>
        <taxon>Ericales</taxon>
        <taxon>Theaceae</taxon>
        <taxon>Camellia</taxon>
    </lineage>
</organism>
<dbReference type="CDD" id="cd09487">
    <property type="entry name" value="SAM_superfamily"/>
    <property type="match status" value="1"/>
</dbReference>
<evidence type="ECO:0000313" key="5">
    <source>
        <dbReference type="Proteomes" id="UP000593564"/>
    </source>
</evidence>
<proteinExistence type="predicted"/>
<feature type="compositionally biased region" description="Basic and acidic residues" evidence="2">
    <location>
        <begin position="140"/>
        <end position="150"/>
    </location>
</feature>
<dbReference type="Proteomes" id="UP000593564">
    <property type="component" value="Unassembled WGS sequence"/>
</dbReference>